<proteinExistence type="predicted"/>
<evidence type="ECO:0000313" key="2">
    <source>
        <dbReference type="EMBL" id="PWA06926.1"/>
    </source>
</evidence>
<comment type="caution">
    <text evidence="2">The sequence shown here is derived from an EMBL/GenBank/DDBJ whole genome shotgun (WGS) entry which is preliminary data.</text>
</comment>
<reference evidence="2 3" key="1">
    <citation type="submission" date="2018-04" db="EMBL/GenBank/DDBJ databases">
        <title>Flavobacterium sp. nov., isolated from glacier ice.</title>
        <authorList>
            <person name="Liu Q."/>
            <person name="Xin Y.-H."/>
        </authorList>
    </citation>
    <scope>NUCLEOTIDE SEQUENCE [LARGE SCALE GENOMIC DNA]</scope>
    <source>
        <strain evidence="2 3">RB1R5</strain>
    </source>
</reference>
<evidence type="ECO:0000313" key="3">
    <source>
        <dbReference type="Proteomes" id="UP000245449"/>
    </source>
</evidence>
<dbReference type="RefSeq" id="WP_116723826.1">
    <property type="nucleotide sequence ID" value="NZ_QCZI01000002.1"/>
</dbReference>
<gene>
    <name evidence="2" type="ORF">DB895_02800</name>
</gene>
<name>A0A2U1JP18_9FLAO</name>
<organism evidence="2 3">
    <name type="scientific">Flavobacterium psychrotolerans</name>
    <dbReference type="NCBI Taxonomy" id="2169410"/>
    <lineage>
        <taxon>Bacteria</taxon>
        <taxon>Pseudomonadati</taxon>
        <taxon>Bacteroidota</taxon>
        <taxon>Flavobacteriia</taxon>
        <taxon>Flavobacteriales</taxon>
        <taxon>Flavobacteriaceae</taxon>
        <taxon>Flavobacterium</taxon>
    </lineage>
</organism>
<accession>A0A2U1JP18</accession>
<feature type="signal peptide" evidence="1">
    <location>
        <begin position="1"/>
        <end position="19"/>
    </location>
</feature>
<keyword evidence="3" id="KW-1185">Reference proteome</keyword>
<dbReference type="Proteomes" id="UP000245449">
    <property type="component" value="Unassembled WGS sequence"/>
</dbReference>
<evidence type="ECO:0000256" key="1">
    <source>
        <dbReference type="SAM" id="SignalP"/>
    </source>
</evidence>
<evidence type="ECO:0008006" key="4">
    <source>
        <dbReference type="Google" id="ProtNLM"/>
    </source>
</evidence>
<dbReference type="AlphaFoldDB" id="A0A2U1JP18"/>
<protein>
    <recommendedName>
        <fullName evidence="4">Outer membrane protein beta-barrel domain-containing protein</fullName>
    </recommendedName>
</protein>
<dbReference type="EMBL" id="QCZI01000002">
    <property type="protein sequence ID" value="PWA06926.1"/>
    <property type="molecule type" value="Genomic_DNA"/>
</dbReference>
<sequence>MKNKLLLLPFLFILFTVNAQDNGKISETKKDQKNAILLNFGSLGLGLGYARSFTDHLSVRVQGSYLNIHQKRDGVKLNDRLIDVDANFKSMNYEALLDYTPFKKSSFKLVSGVSHISTKGSAILIPAGEVKYGDIVIPKDKVGEINTSADWAGIASYAGIGFGRAVPKHKLGFGFEMGGYFLKKPNFIFDATKMLTPNEEQEKESHEIQNWLNKFTFLPSIMFHINYKL</sequence>
<feature type="chain" id="PRO_5015750675" description="Outer membrane protein beta-barrel domain-containing protein" evidence="1">
    <location>
        <begin position="20"/>
        <end position="229"/>
    </location>
</feature>
<dbReference type="Gene3D" id="2.40.160.170">
    <property type="match status" value="1"/>
</dbReference>
<dbReference type="OrthoDB" id="597504at2"/>
<keyword evidence="1" id="KW-0732">Signal</keyword>